<dbReference type="EMBL" id="KL596912">
    <property type="protein sequence ID" value="KER22191.1"/>
    <property type="molecule type" value="Genomic_DNA"/>
</dbReference>
<name>A0A074Z531_OPIVI</name>
<feature type="compositionally biased region" description="Basic and acidic residues" evidence="1">
    <location>
        <begin position="26"/>
        <end position="35"/>
    </location>
</feature>
<proteinExistence type="predicted"/>
<dbReference type="GeneID" id="20329082"/>
<dbReference type="AlphaFoldDB" id="A0A074Z531"/>
<dbReference type="Proteomes" id="UP000054324">
    <property type="component" value="Unassembled WGS sequence"/>
</dbReference>
<dbReference type="CTD" id="20329082"/>
<organism evidence="2 3">
    <name type="scientific">Opisthorchis viverrini</name>
    <name type="common">Southeast Asian liver fluke</name>
    <dbReference type="NCBI Taxonomy" id="6198"/>
    <lineage>
        <taxon>Eukaryota</taxon>
        <taxon>Metazoa</taxon>
        <taxon>Spiralia</taxon>
        <taxon>Lophotrochozoa</taxon>
        <taxon>Platyhelminthes</taxon>
        <taxon>Trematoda</taxon>
        <taxon>Digenea</taxon>
        <taxon>Opisthorchiida</taxon>
        <taxon>Opisthorchiata</taxon>
        <taxon>Opisthorchiidae</taxon>
        <taxon>Opisthorchis</taxon>
    </lineage>
</organism>
<dbReference type="KEGG" id="ovi:T265_14916"/>
<feature type="region of interest" description="Disordered" evidence="1">
    <location>
        <begin position="172"/>
        <end position="207"/>
    </location>
</feature>
<evidence type="ECO:0000256" key="1">
    <source>
        <dbReference type="SAM" id="MobiDB-lite"/>
    </source>
</evidence>
<evidence type="ECO:0000313" key="3">
    <source>
        <dbReference type="Proteomes" id="UP000054324"/>
    </source>
</evidence>
<dbReference type="OrthoDB" id="10585084at2759"/>
<sequence length="207" mass="23588">MTEQANVFTLERCDWSARPIERRPTNCPGYDDRLTHHSGVPSQRGTSLKPTRQIFGCNFGVAILERNSSPVLPFGVDSPGKFQNRNTTIQTWCGYEQKYLSRKTPKLQTAKSNLGLMSRLLYVKIQMHPTYADGVVRSRSLRMRDVRSSNPVKVIEFALLMSSKRLSLDRERRETDVGFEPRSEHSIPVPGIRTPDPNIPPRHVGRI</sequence>
<gene>
    <name evidence="2" type="ORF">T265_14916</name>
</gene>
<feature type="compositionally biased region" description="Basic and acidic residues" evidence="1">
    <location>
        <begin position="172"/>
        <end position="185"/>
    </location>
</feature>
<dbReference type="RefSeq" id="XP_009174048.1">
    <property type="nucleotide sequence ID" value="XM_009175784.1"/>
</dbReference>
<accession>A0A074Z531</accession>
<protein>
    <submittedName>
        <fullName evidence="2">Uncharacterized protein</fullName>
    </submittedName>
</protein>
<feature type="region of interest" description="Disordered" evidence="1">
    <location>
        <begin position="26"/>
        <end position="47"/>
    </location>
</feature>
<evidence type="ECO:0000313" key="2">
    <source>
        <dbReference type="EMBL" id="KER22191.1"/>
    </source>
</evidence>
<reference evidence="2 3" key="1">
    <citation type="submission" date="2013-11" db="EMBL/GenBank/DDBJ databases">
        <title>Opisthorchis viverrini - life in the bile duct.</title>
        <authorList>
            <person name="Young N.D."/>
            <person name="Nagarajan N."/>
            <person name="Lin S.J."/>
            <person name="Korhonen P.K."/>
            <person name="Jex A.R."/>
            <person name="Hall R.S."/>
            <person name="Safavi-Hemami H."/>
            <person name="Kaewkong W."/>
            <person name="Bertrand D."/>
            <person name="Gao S."/>
            <person name="Seet Q."/>
            <person name="Wongkham S."/>
            <person name="Teh B.T."/>
            <person name="Wongkham C."/>
            <person name="Intapan P.M."/>
            <person name="Maleewong W."/>
            <person name="Yang X."/>
            <person name="Hu M."/>
            <person name="Wang Z."/>
            <person name="Hofmann A."/>
            <person name="Sternberg P.W."/>
            <person name="Tan P."/>
            <person name="Wang J."/>
            <person name="Gasser R.B."/>
        </authorList>
    </citation>
    <scope>NUCLEOTIDE SEQUENCE [LARGE SCALE GENOMIC DNA]</scope>
</reference>
<keyword evidence="3" id="KW-1185">Reference proteome</keyword>